<keyword evidence="5" id="KW-0963">Cytoplasm</keyword>
<protein>
    <recommendedName>
        <fullName evidence="4">Protein-L-isoaspartate O-methyltransferase</fullName>
        <ecNumber evidence="3">2.1.1.77</ecNumber>
    </recommendedName>
    <alternativeName>
        <fullName evidence="11">L-isoaspartyl protein carboxyl methyltransferase</fullName>
    </alternativeName>
    <alternativeName>
        <fullName evidence="9">Protein L-isoaspartyl methyltransferase</fullName>
    </alternativeName>
    <alternativeName>
        <fullName evidence="10">Protein-beta-aspartate methyltransferase</fullName>
    </alternativeName>
</protein>
<comment type="subcellular location">
    <subcellularLocation>
        <location evidence="1">Cytoplasm</location>
    </subcellularLocation>
</comment>
<evidence type="ECO:0000313" key="12">
    <source>
        <dbReference type="EMBL" id="AXH97072.1"/>
    </source>
</evidence>
<dbReference type="GO" id="GO:0005737">
    <property type="term" value="C:cytoplasm"/>
    <property type="evidence" value="ECO:0007669"/>
    <property type="project" value="UniProtKB-SubCell"/>
</dbReference>
<keyword evidence="7 12" id="KW-0808">Transferase</keyword>
<dbReference type="KEGG" id="orn:DV701_13960"/>
<dbReference type="InterPro" id="IPR000682">
    <property type="entry name" value="PCMT"/>
</dbReference>
<keyword evidence="8" id="KW-0949">S-adenosyl-L-methionine</keyword>
<dbReference type="PANTHER" id="PTHR11579">
    <property type="entry name" value="PROTEIN-L-ISOASPARTATE O-METHYLTRANSFERASE"/>
    <property type="match status" value="1"/>
</dbReference>
<organism evidence="12 13">
    <name type="scientific">Ornithinimicrobium avium</name>
    <dbReference type="NCBI Taxonomy" id="2283195"/>
    <lineage>
        <taxon>Bacteria</taxon>
        <taxon>Bacillati</taxon>
        <taxon>Actinomycetota</taxon>
        <taxon>Actinomycetes</taxon>
        <taxon>Micrococcales</taxon>
        <taxon>Ornithinimicrobiaceae</taxon>
        <taxon>Ornithinimicrobium</taxon>
    </lineage>
</organism>
<dbReference type="Gene3D" id="3.40.50.150">
    <property type="entry name" value="Vaccinia Virus protein VP39"/>
    <property type="match status" value="1"/>
</dbReference>
<evidence type="ECO:0000256" key="1">
    <source>
        <dbReference type="ARBA" id="ARBA00004496"/>
    </source>
</evidence>
<dbReference type="GO" id="GO:0032259">
    <property type="term" value="P:methylation"/>
    <property type="evidence" value="ECO:0007669"/>
    <property type="project" value="UniProtKB-KW"/>
</dbReference>
<dbReference type="RefSeq" id="WP_114929105.1">
    <property type="nucleotide sequence ID" value="NZ_CP031229.1"/>
</dbReference>
<evidence type="ECO:0000256" key="3">
    <source>
        <dbReference type="ARBA" id="ARBA00011890"/>
    </source>
</evidence>
<evidence type="ECO:0000256" key="7">
    <source>
        <dbReference type="ARBA" id="ARBA00022679"/>
    </source>
</evidence>
<evidence type="ECO:0000313" key="13">
    <source>
        <dbReference type="Proteomes" id="UP000253790"/>
    </source>
</evidence>
<comment type="similarity">
    <text evidence="2">Belongs to the methyltransferase superfamily. L-isoaspartyl/D-aspartyl protein methyltransferase family.</text>
</comment>
<dbReference type="GO" id="GO:0004719">
    <property type="term" value="F:protein-L-isoaspartate (D-aspartate) O-methyltransferase activity"/>
    <property type="evidence" value="ECO:0007669"/>
    <property type="project" value="UniProtKB-EC"/>
</dbReference>
<name>A0A345NPW4_9MICO</name>
<keyword evidence="13" id="KW-1185">Reference proteome</keyword>
<proteinExistence type="inferred from homology"/>
<dbReference type="CDD" id="cd02440">
    <property type="entry name" value="AdoMet_MTases"/>
    <property type="match status" value="1"/>
</dbReference>
<dbReference type="SUPFAM" id="SSF53335">
    <property type="entry name" value="S-adenosyl-L-methionine-dependent methyltransferases"/>
    <property type="match status" value="1"/>
</dbReference>
<dbReference type="InterPro" id="IPR029063">
    <property type="entry name" value="SAM-dependent_MTases_sf"/>
</dbReference>
<gene>
    <name evidence="12" type="ORF">DV701_13960</name>
</gene>
<accession>A0A345NPW4</accession>
<dbReference type="OrthoDB" id="4035289at2"/>
<dbReference type="PANTHER" id="PTHR11579:SF0">
    <property type="entry name" value="PROTEIN-L-ISOASPARTATE(D-ASPARTATE) O-METHYLTRANSFERASE"/>
    <property type="match status" value="1"/>
</dbReference>
<dbReference type="EC" id="2.1.1.77" evidence="3"/>
<reference evidence="12 13" key="1">
    <citation type="submission" date="2018-07" db="EMBL/GenBank/DDBJ databases">
        <title>Complete genome sequencing of Ornithinimicrobium sp. AMA3305.</title>
        <authorList>
            <person name="Bae J.-W."/>
        </authorList>
    </citation>
    <scope>NUCLEOTIDE SEQUENCE [LARGE SCALE GENOMIC DNA]</scope>
    <source>
        <strain evidence="12 13">AMA3305</strain>
    </source>
</reference>
<evidence type="ECO:0000256" key="10">
    <source>
        <dbReference type="ARBA" id="ARBA00031323"/>
    </source>
</evidence>
<evidence type="ECO:0000256" key="11">
    <source>
        <dbReference type="ARBA" id="ARBA00031350"/>
    </source>
</evidence>
<evidence type="ECO:0000256" key="5">
    <source>
        <dbReference type="ARBA" id="ARBA00022490"/>
    </source>
</evidence>
<dbReference type="Pfam" id="PF01135">
    <property type="entry name" value="PCMT"/>
    <property type="match status" value="1"/>
</dbReference>
<evidence type="ECO:0000256" key="2">
    <source>
        <dbReference type="ARBA" id="ARBA00005369"/>
    </source>
</evidence>
<dbReference type="EMBL" id="CP031229">
    <property type="protein sequence ID" value="AXH97072.1"/>
    <property type="molecule type" value="Genomic_DNA"/>
</dbReference>
<evidence type="ECO:0000256" key="9">
    <source>
        <dbReference type="ARBA" id="ARBA00030757"/>
    </source>
</evidence>
<dbReference type="Proteomes" id="UP000253790">
    <property type="component" value="Chromosome"/>
</dbReference>
<keyword evidence="6 12" id="KW-0489">Methyltransferase</keyword>
<evidence type="ECO:0000256" key="6">
    <source>
        <dbReference type="ARBA" id="ARBA00022603"/>
    </source>
</evidence>
<dbReference type="AlphaFoldDB" id="A0A345NPW4"/>
<evidence type="ECO:0000256" key="4">
    <source>
        <dbReference type="ARBA" id="ARBA00013346"/>
    </source>
</evidence>
<evidence type="ECO:0000256" key="8">
    <source>
        <dbReference type="ARBA" id="ARBA00022691"/>
    </source>
</evidence>
<sequence>MPAVPSVVEAMRETPRAGYLPSGSRRLARIDAPVELGHGSTCSQPSTVRTMLELLDVREGQSVLDVGSGSGWTTAILARLVGPTGRVLGVEVVEELVQDAAGRLRRDGLDRAAVRVADPDVLGAPDAAPFDRILVSAMARELPGALVDQLAADGLMVLPLEGQVVSVRVEDDRPRLEPAPGWYRFVPLRTQP</sequence>